<protein>
    <submittedName>
        <fullName evidence="1">Uncharacterized protein</fullName>
    </submittedName>
</protein>
<gene>
    <name evidence="1" type="ORF">V6x_28710</name>
</gene>
<proteinExistence type="predicted"/>
<name>A0A517WD23_9PLAN</name>
<evidence type="ECO:0000313" key="2">
    <source>
        <dbReference type="Proteomes" id="UP000320722"/>
    </source>
</evidence>
<dbReference type="Proteomes" id="UP000320722">
    <property type="component" value="Chromosome"/>
</dbReference>
<dbReference type="AlphaFoldDB" id="A0A517WD23"/>
<accession>A0A517WD23</accession>
<reference evidence="1 2" key="1">
    <citation type="submission" date="2019-02" db="EMBL/GenBank/DDBJ databases">
        <title>Deep-cultivation of Planctomycetes and their phenomic and genomic characterization uncovers novel biology.</title>
        <authorList>
            <person name="Wiegand S."/>
            <person name="Jogler M."/>
            <person name="Boedeker C."/>
            <person name="Pinto D."/>
            <person name="Vollmers J."/>
            <person name="Rivas-Marin E."/>
            <person name="Kohn T."/>
            <person name="Peeters S.H."/>
            <person name="Heuer A."/>
            <person name="Rast P."/>
            <person name="Oberbeckmann S."/>
            <person name="Bunk B."/>
            <person name="Jeske O."/>
            <person name="Meyerdierks A."/>
            <person name="Storesund J.E."/>
            <person name="Kallscheuer N."/>
            <person name="Luecker S."/>
            <person name="Lage O.M."/>
            <person name="Pohl T."/>
            <person name="Merkel B.J."/>
            <person name="Hornburger P."/>
            <person name="Mueller R.-W."/>
            <person name="Bruemmer F."/>
            <person name="Labrenz M."/>
            <person name="Spormann A.M."/>
            <person name="Op den Camp H."/>
            <person name="Overmann J."/>
            <person name="Amann R."/>
            <person name="Jetten M.S.M."/>
            <person name="Mascher T."/>
            <person name="Medema M.H."/>
            <person name="Devos D.P."/>
            <person name="Kaster A.-K."/>
            <person name="Ovreas L."/>
            <person name="Rohde M."/>
            <person name="Galperin M.Y."/>
            <person name="Jogler C."/>
        </authorList>
    </citation>
    <scope>NUCLEOTIDE SEQUENCE [LARGE SCALE GENOMIC DNA]</scope>
    <source>
        <strain evidence="1 2">V6</strain>
    </source>
</reference>
<evidence type="ECO:0000313" key="1">
    <source>
        <dbReference type="EMBL" id="QDU03159.1"/>
    </source>
</evidence>
<sequence>MSEFYGTNDVVFRPGFVWCLHADPGDGVKRLQQRLYERFQSEGRQVVVAEEADPRSMRKRLFQEPATVDWLVQNSGLSQISAEQTIGDFPVRVAPLLSQNAANPRRFLGMAAALSKDPEVLLYDTMGMDLVGMQRLHAYVRVRYAGCLIYVTPRTDLQTEFCPSQLCPTQGQCLRVRL</sequence>
<dbReference type="EMBL" id="CP036347">
    <property type="protein sequence ID" value="QDU03159.1"/>
    <property type="molecule type" value="Genomic_DNA"/>
</dbReference>
<dbReference type="RefSeq" id="WP_145040754.1">
    <property type="nucleotide sequence ID" value="NZ_CP036347.1"/>
</dbReference>
<organism evidence="1 2">
    <name type="scientific">Gimesia chilikensis</name>
    <dbReference type="NCBI Taxonomy" id="2605989"/>
    <lineage>
        <taxon>Bacteria</taxon>
        <taxon>Pseudomonadati</taxon>
        <taxon>Planctomycetota</taxon>
        <taxon>Planctomycetia</taxon>
        <taxon>Planctomycetales</taxon>
        <taxon>Planctomycetaceae</taxon>
        <taxon>Gimesia</taxon>
    </lineage>
</organism>